<dbReference type="GO" id="GO:0006729">
    <property type="term" value="P:tetrahydrobiopterin biosynthetic process"/>
    <property type="evidence" value="ECO:0007669"/>
    <property type="project" value="UniProtKB-KW"/>
</dbReference>
<keyword evidence="3" id="KW-0521">NADP</keyword>
<dbReference type="PROSITE" id="PS00061">
    <property type="entry name" value="ADH_SHORT"/>
    <property type="match status" value="1"/>
</dbReference>
<comment type="catalytic activity">
    <reaction evidence="11">
        <text>5,6,7,8-tetrahydropteridine + NADP(+) = 6,7-dihydropteridine + NADPH + H(+)</text>
        <dbReference type="Rhea" id="RHEA:17865"/>
        <dbReference type="ChEBI" id="CHEBI:15378"/>
        <dbReference type="ChEBI" id="CHEBI:28889"/>
        <dbReference type="ChEBI" id="CHEBI:30156"/>
        <dbReference type="ChEBI" id="CHEBI:57783"/>
        <dbReference type="ChEBI" id="CHEBI:58349"/>
        <dbReference type="EC" id="1.5.1.34"/>
    </reaction>
    <physiologicalReaction direction="right-to-left" evidence="11">
        <dbReference type="Rhea" id="RHEA:17867"/>
    </physiologicalReaction>
</comment>
<evidence type="ECO:0000256" key="8">
    <source>
        <dbReference type="ARBA" id="ARBA00039520"/>
    </source>
</evidence>
<organism evidence="13 14">
    <name type="scientific">Callorhinchus milii</name>
    <name type="common">Ghost shark</name>
    <dbReference type="NCBI Taxonomy" id="7868"/>
    <lineage>
        <taxon>Eukaryota</taxon>
        <taxon>Metazoa</taxon>
        <taxon>Chordata</taxon>
        <taxon>Craniata</taxon>
        <taxon>Vertebrata</taxon>
        <taxon>Chondrichthyes</taxon>
        <taxon>Holocephali</taxon>
        <taxon>Chimaeriformes</taxon>
        <taxon>Callorhinchidae</taxon>
        <taxon>Callorhinchus</taxon>
    </lineage>
</organism>
<dbReference type="GO" id="GO:0070404">
    <property type="term" value="F:NADH binding"/>
    <property type="evidence" value="ECO:0007669"/>
    <property type="project" value="TreeGrafter"/>
</dbReference>
<evidence type="ECO:0000256" key="7">
    <source>
        <dbReference type="ARBA" id="ARBA00039153"/>
    </source>
</evidence>
<name>A0A4W3HR43_CALMI</name>
<reference evidence="14" key="1">
    <citation type="journal article" date="2006" name="Science">
        <title>Ancient noncoding elements conserved in the human genome.</title>
        <authorList>
            <person name="Venkatesh B."/>
            <person name="Kirkness E.F."/>
            <person name="Loh Y.H."/>
            <person name="Halpern A.L."/>
            <person name="Lee A.P."/>
            <person name="Johnson J."/>
            <person name="Dandona N."/>
            <person name="Viswanathan L.D."/>
            <person name="Tay A."/>
            <person name="Venter J.C."/>
            <person name="Strausberg R.L."/>
            <person name="Brenner S."/>
        </authorList>
    </citation>
    <scope>NUCLEOTIDE SEQUENCE [LARGE SCALE GENOMIC DNA]</scope>
</reference>
<reference evidence="14" key="3">
    <citation type="journal article" date="2014" name="Nature">
        <title>Elephant shark genome provides unique insights into gnathostome evolution.</title>
        <authorList>
            <consortium name="International Elephant Shark Genome Sequencing Consortium"/>
            <person name="Venkatesh B."/>
            <person name="Lee A.P."/>
            <person name="Ravi V."/>
            <person name="Maurya A.K."/>
            <person name="Lian M.M."/>
            <person name="Swann J.B."/>
            <person name="Ohta Y."/>
            <person name="Flajnik M.F."/>
            <person name="Sutoh Y."/>
            <person name="Kasahara M."/>
            <person name="Hoon S."/>
            <person name="Gangu V."/>
            <person name="Roy S.W."/>
            <person name="Irimia M."/>
            <person name="Korzh V."/>
            <person name="Kondrychyn I."/>
            <person name="Lim Z.W."/>
            <person name="Tay B.H."/>
            <person name="Tohari S."/>
            <person name="Kong K.W."/>
            <person name="Ho S."/>
            <person name="Lorente-Galdos B."/>
            <person name="Quilez J."/>
            <person name="Marques-Bonet T."/>
            <person name="Raney B.J."/>
            <person name="Ingham P.W."/>
            <person name="Tay A."/>
            <person name="Hillier L.W."/>
            <person name="Minx P."/>
            <person name="Boehm T."/>
            <person name="Wilson R.K."/>
            <person name="Brenner S."/>
            <person name="Warren W.C."/>
        </authorList>
    </citation>
    <scope>NUCLEOTIDE SEQUENCE [LARGE SCALE GENOMIC DNA]</scope>
</reference>
<dbReference type="GO" id="GO:0070402">
    <property type="term" value="F:NADPH binding"/>
    <property type="evidence" value="ECO:0007669"/>
    <property type="project" value="TreeGrafter"/>
</dbReference>
<evidence type="ECO:0000256" key="3">
    <source>
        <dbReference type="ARBA" id="ARBA00022857"/>
    </source>
</evidence>
<evidence type="ECO:0000256" key="5">
    <source>
        <dbReference type="ARBA" id="ARBA00023007"/>
    </source>
</evidence>
<evidence type="ECO:0000313" key="14">
    <source>
        <dbReference type="Proteomes" id="UP000314986"/>
    </source>
</evidence>
<evidence type="ECO:0000313" key="13">
    <source>
        <dbReference type="Ensembl" id="ENSCMIP00000019768.1"/>
    </source>
</evidence>
<dbReference type="InterPro" id="IPR036291">
    <property type="entry name" value="NAD(P)-bd_dom_sf"/>
</dbReference>
<keyword evidence="5" id="KW-0783">Tetrahydrobiopterin biosynthesis</keyword>
<dbReference type="Proteomes" id="UP000314986">
    <property type="component" value="Unassembled WGS sequence"/>
</dbReference>
<reference evidence="14" key="2">
    <citation type="journal article" date="2007" name="PLoS Biol.">
        <title>Survey sequencing and comparative analysis of the elephant shark (Callorhinchus milii) genome.</title>
        <authorList>
            <person name="Venkatesh B."/>
            <person name="Kirkness E.F."/>
            <person name="Loh Y.H."/>
            <person name="Halpern A.L."/>
            <person name="Lee A.P."/>
            <person name="Johnson J."/>
            <person name="Dandona N."/>
            <person name="Viswanathan L.D."/>
            <person name="Tay A."/>
            <person name="Venter J.C."/>
            <person name="Strausberg R.L."/>
            <person name="Brenner S."/>
        </authorList>
    </citation>
    <scope>NUCLEOTIDE SEQUENCE [LARGE SCALE GENOMIC DNA]</scope>
</reference>
<protein>
    <recommendedName>
        <fullName evidence="8">Dihydropteridine reductase</fullName>
        <ecNumber evidence="7">1.5.1.34</ecNumber>
    </recommendedName>
    <alternativeName>
        <fullName evidence="10">HDHPR</fullName>
    </alternativeName>
    <alternativeName>
        <fullName evidence="9">Quinoid dihydropteridine reductase</fullName>
    </alternativeName>
</protein>
<comment type="similarity">
    <text evidence="1">Belongs to the short-chain dehydrogenases/reductases (SDR) family.</text>
</comment>
<accession>A0A4W3HR43</accession>
<keyword evidence="14" id="KW-1185">Reference proteome</keyword>
<dbReference type="GO" id="GO:0005737">
    <property type="term" value="C:cytoplasm"/>
    <property type="evidence" value="ECO:0007669"/>
    <property type="project" value="TreeGrafter"/>
</dbReference>
<proteinExistence type="inferred from homology"/>
<evidence type="ECO:0000256" key="12">
    <source>
        <dbReference type="ARBA" id="ARBA00047536"/>
    </source>
</evidence>
<dbReference type="InterPro" id="IPR020904">
    <property type="entry name" value="Sc_DH/Rdtase_CS"/>
</dbReference>
<dbReference type="AlphaFoldDB" id="A0A4W3HR43"/>
<reference evidence="13" key="5">
    <citation type="submission" date="2025-09" db="UniProtKB">
        <authorList>
            <consortium name="Ensembl"/>
        </authorList>
    </citation>
    <scope>IDENTIFICATION</scope>
</reference>
<dbReference type="CDD" id="cd05334">
    <property type="entry name" value="DHPR_SDR_c_like"/>
    <property type="match status" value="1"/>
</dbReference>
<comment type="subunit">
    <text evidence="2">Homodimer.</text>
</comment>
<dbReference type="Gene3D" id="3.40.50.720">
    <property type="entry name" value="NAD(P)-binding Rossmann-like Domain"/>
    <property type="match status" value="1"/>
</dbReference>
<reference evidence="13" key="4">
    <citation type="submission" date="2025-08" db="UniProtKB">
        <authorList>
            <consortium name="Ensembl"/>
        </authorList>
    </citation>
    <scope>IDENTIFICATION</scope>
</reference>
<dbReference type="PANTHER" id="PTHR15104">
    <property type="entry name" value="DIHYDROPTERIDINE REDUCTASE"/>
    <property type="match status" value="1"/>
</dbReference>
<evidence type="ECO:0000256" key="9">
    <source>
        <dbReference type="ARBA" id="ARBA00041348"/>
    </source>
</evidence>
<evidence type="ECO:0000256" key="4">
    <source>
        <dbReference type="ARBA" id="ARBA00023002"/>
    </source>
</evidence>
<keyword evidence="4" id="KW-0560">Oxidoreductase</keyword>
<dbReference type="Pfam" id="PF13561">
    <property type="entry name" value="adh_short_C2"/>
    <property type="match status" value="1"/>
</dbReference>
<dbReference type="EC" id="1.5.1.34" evidence="7"/>
<dbReference type="FunFam" id="3.40.50.720:FF:000157">
    <property type="entry name" value="Quinoid dihydropteridine reductase"/>
    <property type="match status" value="1"/>
</dbReference>
<evidence type="ECO:0000256" key="1">
    <source>
        <dbReference type="ARBA" id="ARBA00006484"/>
    </source>
</evidence>
<dbReference type="GO" id="GO:0004155">
    <property type="term" value="F:6,7-dihydropteridine reductase activity"/>
    <property type="evidence" value="ECO:0007669"/>
    <property type="project" value="UniProtKB-EC"/>
</dbReference>
<sequence length="267" mass="28319">MAAAHSVIVYGGKGALGAKCVQFFKAKSWWVTSIDLTPNEEANANVVVKMCDSFTEQAEQVTTEVASLLGEKKVDAILCVAGGWAGGSAKAKSLYKNTDLMLKQSVWTSTISSHLATKHLKEGGLLTLAGASPALSGTPGMVGYGMAKAAIHQLCRSLAGENSGLPPGTAAVAILPVTLDTPMNRKSMPNADFSSWTPLEFIAELLPIETFQTVLTTRISTDLPDSLPIQLQYYVGSRHGSCISIILHRTRYGEAHAVRGTARLSDI</sequence>
<comment type="catalytic activity">
    <reaction evidence="12">
        <text>5,6,7,8-tetrahydropteridine + NAD(+) = 6,7-dihydropteridine + NADH + H(+)</text>
        <dbReference type="Rhea" id="RHEA:17869"/>
        <dbReference type="ChEBI" id="CHEBI:15378"/>
        <dbReference type="ChEBI" id="CHEBI:28889"/>
        <dbReference type="ChEBI" id="CHEBI:30156"/>
        <dbReference type="ChEBI" id="CHEBI:57540"/>
        <dbReference type="ChEBI" id="CHEBI:57945"/>
        <dbReference type="EC" id="1.5.1.34"/>
    </reaction>
    <physiologicalReaction direction="right-to-left" evidence="12">
        <dbReference type="Rhea" id="RHEA:17871"/>
    </physiologicalReaction>
</comment>
<dbReference type="InterPro" id="IPR002347">
    <property type="entry name" value="SDR_fam"/>
</dbReference>
<gene>
    <name evidence="13" type="primary">LOC103175802</name>
</gene>
<evidence type="ECO:0000256" key="6">
    <source>
        <dbReference type="ARBA" id="ARBA00037099"/>
    </source>
</evidence>
<evidence type="ECO:0000256" key="11">
    <source>
        <dbReference type="ARBA" id="ARBA00047429"/>
    </source>
</evidence>
<evidence type="ECO:0000256" key="2">
    <source>
        <dbReference type="ARBA" id="ARBA00011738"/>
    </source>
</evidence>
<dbReference type="PANTHER" id="PTHR15104:SF0">
    <property type="entry name" value="DIHYDROPTERIDINE REDUCTASE"/>
    <property type="match status" value="1"/>
</dbReference>
<dbReference type="SUPFAM" id="SSF51735">
    <property type="entry name" value="NAD(P)-binding Rossmann-fold domains"/>
    <property type="match status" value="1"/>
</dbReference>
<dbReference type="GO" id="GO:0006559">
    <property type="term" value="P:L-phenylalanine catabolic process"/>
    <property type="evidence" value="ECO:0007669"/>
    <property type="project" value="TreeGrafter"/>
</dbReference>
<comment type="function">
    <text evidence="6">Catalyzes the conversion of quinonoid dihydrobiopterin into tetrahydrobiopterin.</text>
</comment>
<dbReference type="GeneTree" id="ENSGT00390000005639"/>
<dbReference type="Ensembl" id="ENSCMIT00000020136.1">
    <property type="protein sequence ID" value="ENSCMIP00000019768.1"/>
    <property type="gene ID" value="ENSCMIG00000009154.1"/>
</dbReference>
<evidence type="ECO:0000256" key="10">
    <source>
        <dbReference type="ARBA" id="ARBA00042518"/>
    </source>
</evidence>